<reference evidence="15 16" key="1">
    <citation type="journal article" date="2022" name="ISME Commun">
        <title>Vulcanimicrobium alpinus gen. nov. sp. nov., the first cultivated representative of the candidate phylum 'Eremiobacterota', is a metabolically versatile aerobic anoxygenic phototroph.</title>
        <authorList>
            <person name="Yabe S."/>
            <person name="Muto K."/>
            <person name="Abe K."/>
            <person name="Yokota A."/>
            <person name="Staudigel H."/>
            <person name="Tebo B.M."/>
        </authorList>
    </citation>
    <scope>NUCLEOTIDE SEQUENCE [LARGE SCALE GENOMIC DNA]</scope>
    <source>
        <strain evidence="15 16">WC8-2</strain>
    </source>
</reference>
<comment type="similarity">
    <text evidence="3">Belongs to the peptidase M50B family.</text>
</comment>
<sequence>MHPDDDPYRPLAPSPPQPKKRGGALGGALVALGLLAVKFKALLSALFAFKWLILAPKLLLSFGSVFVSLWFYALLFGWKFAIVFVALIFVHEMGHYVTFRNFGMPVSLPMFIPGLGAFVSTPMSTDPARNAIGAIMGPVFGVAASTICWAYGAATQPAVSLDHNFWIAAAYVGFFINLFNLIPAYPLDGGRIAGAIDGRLWLLGAVLIVAWLGYDVVRLGHIPSAFTVLILGFVLFSSLPRAIAAFRGRIDPRERIGSCAQRAILAISYFGLLAICAAGAAATQHVPPAT</sequence>
<evidence type="ECO:0000313" key="16">
    <source>
        <dbReference type="Proteomes" id="UP001317532"/>
    </source>
</evidence>
<dbReference type="InterPro" id="IPR008915">
    <property type="entry name" value="Peptidase_M50"/>
</dbReference>
<feature type="transmembrane region" description="Helical" evidence="13">
    <location>
        <begin position="24"/>
        <end position="49"/>
    </location>
</feature>
<keyword evidence="5 13" id="KW-0812">Transmembrane</keyword>
<keyword evidence="9 13" id="KW-1133">Transmembrane helix</keyword>
<organism evidence="15 16">
    <name type="scientific">Vulcanimicrobium alpinum</name>
    <dbReference type="NCBI Taxonomy" id="3016050"/>
    <lineage>
        <taxon>Bacteria</taxon>
        <taxon>Bacillati</taxon>
        <taxon>Vulcanimicrobiota</taxon>
        <taxon>Vulcanimicrobiia</taxon>
        <taxon>Vulcanimicrobiales</taxon>
        <taxon>Vulcanimicrobiaceae</taxon>
        <taxon>Vulcanimicrobium</taxon>
    </lineage>
</organism>
<evidence type="ECO:0000256" key="4">
    <source>
        <dbReference type="ARBA" id="ARBA00022670"/>
    </source>
</evidence>
<dbReference type="RefSeq" id="WP_317996793.1">
    <property type="nucleotide sequence ID" value="NZ_AP025523.1"/>
</dbReference>
<evidence type="ECO:0000256" key="5">
    <source>
        <dbReference type="ARBA" id="ARBA00022692"/>
    </source>
</evidence>
<evidence type="ECO:0000256" key="3">
    <source>
        <dbReference type="ARBA" id="ARBA00007931"/>
    </source>
</evidence>
<evidence type="ECO:0000256" key="13">
    <source>
        <dbReference type="SAM" id="Phobius"/>
    </source>
</evidence>
<keyword evidence="11 13" id="KW-0472">Membrane</keyword>
<feature type="domain" description="Peptidase M50" evidence="14">
    <location>
        <begin position="164"/>
        <end position="195"/>
    </location>
</feature>
<dbReference type="AlphaFoldDB" id="A0AAN2C990"/>
<evidence type="ECO:0000256" key="1">
    <source>
        <dbReference type="ARBA" id="ARBA00001947"/>
    </source>
</evidence>
<comment type="subcellular location">
    <subcellularLocation>
        <location evidence="2">Membrane</location>
        <topology evidence="2">Multi-pass membrane protein</topology>
    </subcellularLocation>
</comment>
<dbReference type="GO" id="GO:0046872">
    <property type="term" value="F:metal ion binding"/>
    <property type="evidence" value="ECO:0007669"/>
    <property type="project" value="UniProtKB-KW"/>
</dbReference>
<feature type="transmembrane region" description="Helical" evidence="13">
    <location>
        <begin position="165"/>
        <end position="187"/>
    </location>
</feature>
<feature type="transmembrane region" description="Helical" evidence="13">
    <location>
        <begin position="263"/>
        <end position="282"/>
    </location>
</feature>
<dbReference type="Proteomes" id="UP001317532">
    <property type="component" value="Chromosome"/>
</dbReference>
<evidence type="ECO:0000256" key="2">
    <source>
        <dbReference type="ARBA" id="ARBA00004141"/>
    </source>
</evidence>
<dbReference type="GO" id="GO:0008237">
    <property type="term" value="F:metallopeptidase activity"/>
    <property type="evidence" value="ECO:0007669"/>
    <property type="project" value="UniProtKB-KW"/>
</dbReference>
<evidence type="ECO:0000256" key="6">
    <source>
        <dbReference type="ARBA" id="ARBA00022723"/>
    </source>
</evidence>
<accession>A0AAN2C990</accession>
<feature type="transmembrane region" description="Helical" evidence="13">
    <location>
        <begin position="69"/>
        <end position="90"/>
    </location>
</feature>
<keyword evidence="7" id="KW-0378">Hydrolase</keyword>
<name>A0AAN2C990_UNVUL</name>
<comment type="cofactor">
    <cofactor evidence="1">
        <name>Zn(2+)</name>
        <dbReference type="ChEBI" id="CHEBI:29105"/>
    </cofactor>
</comment>
<dbReference type="KEGG" id="vab:WPS_10470"/>
<feature type="region of interest" description="Disordered" evidence="12">
    <location>
        <begin position="1"/>
        <end position="20"/>
    </location>
</feature>
<dbReference type="GO" id="GO:0006508">
    <property type="term" value="P:proteolysis"/>
    <property type="evidence" value="ECO:0007669"/>
    <property type="project" value="UniProtKB-KW"/>
</dbReference>
<evidence type="ECO:0000256" key="11">
    <source>
        <dbReference type="ARBA" id="ARBA00023136"/>
    </source>
</evidence>
<feature type="domain" description="Peptidase M50" evidence="14">
    <location>
        <begin position="80"/>
        <end position="155"/>
    </location>
</feature>
<evidence type="ECO:0000313" key="15">
    <source>
        <dbReference type="EMBL" id="BDE05771.1"/>
    </source>
</evidence>
<keyword evidence="6" id="KW-0479">Metal-binding</keyword>
<evidence type="ECO:0000256" key="9">
    <source>
        <dbReference type="ARBA" id="ARBA00022989"/>
    </source>
</evidence>
<dbReference type="PANTHER" id="PTHR39188">
    <property type="entry name" value="MEMBRANE-ASSOCIATED ZINC METALLOPROTEASE M50B"/>
    <property type="match status" value="1"/>
</dbReference>
<keyword evidence="10" id="KW-0482">Metalloprotease</keyword>
<gene>
    <name evidence="15" type="ORF">WPS_10470</name>
</gene>
<keyword evidence="16" id="KW-1185">Reference proteome</keyword>
<evidence type="ECO:0000256" key="12">
    <source>
        <dbReference type="SAM" id="MobiDB-lite"/>
    </source>
</evidence>
<dbReference type="GO" id="GO:0016020">
    <property type="term" value="C:membrane"/>
    <property type="evidence" value="ECO:0007669"/>
    <property type="project" value="UniProtKB-SubCell"/>
</dbReference>
<protein>
    <recommendedName>
        <fullName evidence="14">Peptidase M50 domain-containing protein</fullName>
    </recommendedName>
</protein>
<feature type="transmembrane region" description="Helical" evidence="13">
    <location>
        <begin position="223"/>
        <end position="243"/>
    </location>
</feature>
<proteinExistence type="inferred from homology"/>
<dbReference type="Pfam" id="PF02163">
    <property type="entry name" value="Peptidase_M50"/>
    <property type="match status" value="2"/>
</dbReference>
<evidence type="ECO:0000256" key="7">
    <source>
        <dbReference type="ARBA" id="ARBA00022801"/>
    </source>
</evidence>
<feature type="transmembrane region" description="Helical" evidence="13">
    <location>
        <begin position="199"/>
        <end position="217"/>
    </location>
</feature>
<feature type="transmembrane region" description="Helical" evidence="13">
    <location>
        <begin position="131"/>
        <end position="153"/>
    </location>
</feature>
<evidence type="ECO:0000259" key="14">
    <source>
        <dbReference type="Pfam" id="PF02163"/>
    </source>
</evidence>
<dbReference type="PANTHER" id="PTHR39188:SF3">
    <property type="entry name" value="STAGE IV SPORULATION PROTEIN FB"/>
    <property type="match status" value="1"/>
</dbReference>
<dbReference type="EMBL" id="AP025523">
    <property type="protein sequence ID" value="BDE05771.1"/>
    <property type="molecule type" value="Genomic_DNA"/>
</dbReference>
<keyword evidence="4" id="KW-0645">Protease</keyword>
<evidence type="ECO:0000256" key="10">
    <source>
        <dbReference type="ARBA" id="ARBA00023049"/>
    </source>
</evidence>
<keyword evidence="8" id="KW-0862">Zinc</keyword>
<evidence type="ECO:0000256" key="8">
    <source>
        <dbReference type="ARBA" id="ARBA00022833"/>
    </source>
</evidence>